<dbReference type="RefSeq" id="WP_207847094.1">
    <property type="nucleotide sequence ID" value="NZ_JAFVMH010000010.1"/>
</dbReference>
<name>A0A939KP45_9PROT</name>
<comment type="caution">
    <text evidence="3">The sequence shown here is derived from an EMBL/GenBank/DDBJ whole genome shotgun (WGS) entry which is preliminary data.</text>
</comment>
<protein>
    <submittedName>
        <fullName evidence="3">Uncharacterized protein</fullName>
    </submittedName>
</protein>
<reference evidence="3" key="1">
    <citation type="submission" date="2021-03" db="EMBL/GenBank/DDBJ databases">
        <title>The complete genome sequence of Acetobacter sp. TBRC 12339.</title>
        <authorList>
            <person name="Charoenyingcharoen P."/>
            <person name="Yukphan P."/>
        </authorList>
    </citation>
    <scope>NUCLEOTIDE SEQUENCE</scope>
    <source>
        <strain evidence="3">TBRC 12339</strain>
    </source>
</reference>
<keyword evidence="2" id="KW-0732">Signal</keyword>
<evidence type="ECO:0000256" key="2">
    <source>
        <dbReference type="SAM" id="SignalP"/>
    </source>
</evidence>
<proteinExistence type="predicted"/>
<organism evidence="3 4">
    <name type="scientific">Acetobacter garciniae</name>
    <dbReference type="NCBI Taxonomy" id="2817435"/>
    <lineage>
        <taxon>Bacteria</taxon>
        <taxon>Pseudomonadati</taxon>
        <taxon>Pseudomonadota</taxon>
        <taxon>Alphaproteobacteria</taxon>
        <taxon>Acetobacterales</taxon>
        <taxon>Acetobacteraceae</taxon>
        <taxon>Acetobacter</taxon>
    </lineage>
</organism>
<keyword evidence="4" id="KW-1185">Reference proteome</keyword>
<dbReference type="AlphaFoldDB" id="A0A939KP45"/>
<feature type="region of interest" description="Disordered" evidence="1">
    <location>
        <begin position="33"/>
        <end position="136"/>
    </location>
</feature>
<dbReference type="Proteomes" id="UP000664073">
    <property type="component" value="Unassembled WGS sequence"/>
</dbReference>
<accession>A0A939KP45</accession>
<feature type="compositionally biased region" description="Polar residues" evidence="1">
    <location>
        <begin position="40"/>
        <end position="59"/>
    </location>
</feature>
<dbReference type="EMBL" id="JAFVMH010000010">
    <property type="protein sequence ID" value="MBO1326410.1"/>
    <property type="molecule type" value="Genomic_DNA"/>
</dbReference>
<feature type="signal peptide" evidence="2">
    <location>
        <begin position="1"/>
        <end position="30"/>
    </location>
</feature>
<feature type="compositionally biased region" description="Basic and acidic residues" evidence="1">
    <location>
        <begin position="83"/>
        <end position="98"/>
    </location>
</feature>
<evidence type="ECO:0000256" key="1">
    <source>
        <dbReference type="SAM" id="MobiDB-lite"/>
    </source>
</evidence>
<gene>
    <name evidence="3" type="ORF">J2D77_14755</name>
</gene>
<sequence>MALLRERFVTATCGLCMGVGLLGGVSAAYADPTMMPDDNVSFSEGNSNSNMAPDSTASAGSEKKTVHGHRSLPPGYQDAPSMDFEHGDDPDHLAKVQRDSVTGADISRYGSAYQSSGPFGSGQVGDSTGSGWVIPR</sequence>
<evidence type="ECO:0000313" key="3">
    <source>
        <dbReference type="EMBL" id="MBO1326410.1"/>
    </source>
</evidence>
<evidence type="ECO:0000313" key="4">
    <source>
        <dbReference type="Proteomes" id="UP000664073"/>
    </source>
</evidence>
<feature type="chain" id="PRO_5037060968" evidence="2">
    <location>
        <begin position="31"/>
        <end position="136"/>
    </location>
</feature>
<feature type="compositionally biased region" description="Polar residues" evidence="1">
    <location>
        <begin position="112"/>
        <end position="130"/>
    </location>
</feature>